<feature type="region of interest" description="Disordered" evidence="2">
    <location>
        <begin position="300"/>
        <end position="341"/>
    </location>
</feature>
<dbReference type="Gene3D" id="4.10.240.10">
    <property type="entry name" value="Zn(2)-C6 fungal-type DNA-binding domain"/>
    <property type="match status" value="1"/>
</dbReference>
<dbReference type="GO" id="GO:0001228">
    <property type="term" value="F:DNA-binding transcription activator activity, RNA polymerase II-specific"/>
    <property type="evidence" value="ECO:0007669"/>
    <property type="project" value="TreeGrafter"/>
</dbReference>
<evidence type="ECO:0000313" key="5">
    <source>
        <dbReference type="Proteomes" id="UP000029964"/>
    </source>
</evidence>
<keyword evidence="5" id="KW-1185">Reference proteome</keyword>
<evidence type="ECO:0000259" key="3">
    <source>
        <dbReference type="PROSITE" id="PS50048"/>
    </source>
</evidence>
<dbReference type="Pfam" id="PF00172">
    <property type="entry name" value="Zn_clus"/>
    <property type="match status" value="1"/>
</dbReference>
<sequence length="482" mass="52160">MPSRRPHTNSHHGCLQCKARRVKCDQLQPKCSRCEKRASECTYRHLMTSYNPFQQGQQTASWTTTSVTFVPPETQNSNSPGHRTPSSSRSTGTRTPNPTSNFIPTPRTSTPATVASTPAPPAILPSSFPTSLQPSRALSPAPSSLPVFDPSDNFLFHHYATNLTVPRMSPIRGSRLFNTLNAAVLRHAASVPYVHHVVLSFSALHLASTHASASHNSPGSGANHYSFLSAALTHKDKALQLFLAAIRAGVTAASAEPLIAASTVLMACEFALPAADPTRRTAFDRVDILAHVAGLFQGTAHLSNHSGRPRDASYSSSTSSASGSETSSPPPAVPWPGDDVPWPQAQDSVRRVVVAIEALSAPENKQDETRRTVLRDAATSLIETFSLISTGQRDSHSLCAWLGAVRKEFVEFLRAKDQLAMVLLAHWATCHTNMESTWWKRGWPSATVTSIDEALDQEHKPLLEWCLGQVTGTLENVGSFPS</sequence>
<feature type="compositionally biased region" description="Low complexity" evidence="2">
    <location>
        <begin position="79"/>
        <end position="117"/>
    </location>
</feature>
<evidence type="ECO:0000256" key="2">
    <source>
        <dbReference type="SAM" id="MobiDB-lite"/>
    </source>
</evidence>
<evidence type="ECO:0000313" key="4">
    <source>
        <dbReference type="EMBL" id="KFH44852.1"/>
    </source>
</evidence>
<dbReference type="PROSITE" id="PS00463">
    <property type="entry name" value="ZN2_CY6_FUNGAL_1"/>
    <property type="match status" value="1"/>
</dbReference>
<dbReference type="STRING" id="857340.A0A086T670"/>
<dbReference type="InterPro" id="IPR036864">
    <property type="entry name" value="Zn2-C6_fun-type_DNA-bd_sf"/>
</dbReference>
<dbReference type="SUPFAM" id="SSF57701">
    <property type="entry name" value="Zn2/Cys6 DNA-binding domain"/>
    <property type="match status" value="1"/>
</dbReference>
<dbReference type="InterPro" id="IPR001138">
    <property type="entry name" value="Zn2Cys6_DnaBD"/>
</dbReference>
<feature type="region of interest" description="Disordered" evidence="2">
    <location>
        <begin position="69"/>
        <end position="135"/>
    </location>
</feature>
<name>A0A086T670_HAPC1</name>
<feature type="domain" description="Zn(2)-C6 fungal-type" evidence="3">
    <location>
        <begin position="13"/>
        <end position="43"/>
    </location>
</feature>
<dbReference type="PANTHER" id="PTHR47784:SF5">
    <property type="entry name" value="STEROL UPTAKE CONTROL PROTEIN 2"/>
    <property type="match status" value="1"/>
</dbReference>
<feature type="compositionally biased region" description="Low complexity" evidence="2">
    <location>
        <begin position="312"/>
        <end position="327"/>
    </location>
</feature>
<dbReference type="CDD" id="cd00067">
    <property type="entry name" value="GAL4"/>
    <property type="match status" value="1"/>
</dbReference>
<dbReference type="Proteomes" id="UP000029964">
    <property type="component" value="Unassembled WGS sequence"/>
</dbReference>
<dbReference type="HOGENOM" id="CLU_024934_5_1_1"/>
<dbReference type="EMBL" id="JPKY01000041">
    <property type="protein sequence ID" value="KFH44852.1"/>
    <property type="molecule type" value="Genomic_DNA"/>
</dbReference>
<organism evidence="4 5">
    <name type="scientific">Hapsidospora chrysogenum (strain ATCC 11550 / CBS 779.69 / DSM 880 / IAM 14645 / JCM 23072 / IMI 49137)</name>
    <name type="common">Acremonium chrysogenum</name>
    <dbReference type="NCBI Taxonomy" id="857340"/>
    <lineage>
        <taxon>Eukaryota</taxon>
        <taxon>Fungi</taxon>
        <taxon>Dikarya</taxon>
        <taxon>Ascomycota</taxon>
        <taxon>Pezizomycotina</taxon>
        <taxon>Sordariomycetes</taxon>
        <taxon>Hypocreomycetidae</taxon>
        <taxon>Hypocreales</taxon>
        <taxon>Bionectriaceae</taxon>
        <taxon>Hapsidospora</taxon>
    </lineage>
</organism>
<dbReference type="SMART" id="SM00066">
    <property type="entry name" value="GAL4"/>
    <property type="match status" value="1"/>
</dbReference>
<dbReference type="PANTHER" id="PTHR47784">
    <property type="entry name" value="STEROL UPTAKE CONTROL PROTEIN 2"/>
    <property type="match status" value="1"/>
</dbReference>
<dbReference type="InterPro" id="IPR021858">
    <property type="entry name" value="Fun_TF"/>
</dbReference>
<keyword evidence="1" id="KW-0539">Nucleus</keyword>
<dbReference type="AlphaFoldDB" id="A0A086T670"/>
<comment type="caution">
    <text evidence="4">The sequence shown here is derived from an EMBL/GenBank/DDBJ whole genome shotgun (WGS) entry which is preliminary data.</text>
</comment>
<dbReference type="InterPro" id="IPR053157">
    <property type="entry name" value="Sterol_Uptake_Regulator"/>
</dbReference>
<dbReference type="Pfam" id="PF11951">
    <property type="entry name" value="Fungal_trans_2"/>
    <property type="match status" value="1"/>
</dbReference>
<feature type="compositionally biased region" description="Polar residues" evidence="2">
    <location>
        <begin position="69"/>
        <end position="78"/>
    </location>
</feature>
<accession>A0A086T670</accession>
<gene>
    <name evidence="4" type="ORF">ACRE_043480</name>
</gene>
<reference evidence="5" key="1">
    <citation type="journal article" date="2014" name="Genome Announc.">
        <title>Genome sequence and annotation of Acremonium chrysogenum, producer of the beta-lactam antibiotic cephalosporin C.</title>
        <authorList>
            <person name="Terfehr D."/>
            <person name="Dahlmann T.A."/>
            <person name="Specht T."/>
            <person name="Zadra I."/>
            <person name="Kuernsteiner H."/>
            <person name="Kueck U."/>
        </authorList>
    </citation>
    <scope>NUCLEOTIDE SEQUENCE [LARGE SCALE GENOMIC DNA]</scope>
    <source>
        <strain evidence="5">ATCC 11550 / CBS 779.69 / DSM 880 / IAM 14645 / JCM 23072 / IMI 49137</strain>
    </source>
</reference>
<dbReference type="OrthoDB" id="416217at2759"/>
<dbReference type="PROSITE" id="PS50048">
    <property type="entry name" value="ZN2_CY6_FUNGAL_2"/>
    <property type="match status" value="1"/>
</dbReference>
<evidence type="ECO:0000256" key="1">
    <source>
        <dbReference type="ARBA" id="ARBA00023242"/>
    </source>
</evidence>
<dbReference type="GO" id="GO:0008270">
    <property type="term" value="F:zinc ion binding"/>
    <property type="evidence" value="ECO:0007669"/>
    <property type="project" value="InterPro"/>
</dbReference>
<protein>
    <recommendedName>
        <fullName evidence="3">Zn(2)-C6 fungal-type domain-containing protein</fullName>
    </recommendedName>
</protein>
<proteinExistence type="predicted"/>